<sequence>MAKQNFKLEQLFGSKTRARLLALFLQYSQEAFFVREMTRKVDAQLNSVRRELQNLMDLGIVCEKKAKQIPGRTLALSEKKKYYQAETSSLLFEDLRALFQKIQVLLKNNFVQEMDAKGKIDFLAFTGRFLNLADVRTDLLIVGDIKQKAVEKMIGEFEKEMGHEINFTLMPKEEFVYRRQVTDRFLSSILDAEKIIMINRLS</sequence>
<dbReference type="InterPro" id="IPR036390">
    <property type="entry name" value="WH_DNA-bd_sf"/>
</dbReference>
<protein>
    <submittedName>
        <fullName evidence="1">Putative transcriptional regulator</fullName>
    </submittedName>
</protein>
<proteinExistence type="predicted"/>
<evidence type="ECO:0000313" key="1">
    <source>
        <dbReference type="EMBL" id="KKU41116.1"/>
    </source>
</evidence>
<dbReference type="Proteomes" id="UP000034795">
    <property type="component" value="Unassembled WGS sequence"/>
</dbReference>
<dbReference type="STRING" id="1618994.UX57_C0006G0026"/>
<evidence type="ECO:0000313" key="2">
    <source>
        <dbReference type="Proteomes" id="UP000034795"/>
    </source>
</evidence>
<gene>
    <name evidence="1" type="ORF">UX57_C0006G0026</name>
</gene>
<name>A0A0G1Q7W0_9BACT</name>
<reference evidence="1 2" key="1">
    <citation type="journal article" date="2015" name="Nature">
        <title>rRNA introns, odd ribosomes, and small enigmatic genomes across a large radiation of phyla.</title>
        <authorList>
            <person name="Brown C.T."/>
            <person name="Hug L.A."/>
            <person name="Thomas B.C."/>
            <person name="Sharon I."/>
            <person name="Castelle C.J."/>
            <person name="Singh A."/>
            <person name="Wilkins M.J."/>
            <person name="Williams K.H."/>
            <person name="Banfield J.F."/>
        </authorList>
    </citation>
    <scope>NUCLEOTIDE SEQUENCE [LARGE SCALE GENOMIC DNA]</scope>
</reference>
<comment type="caution">
    <text evidence="1">The sequence shown here is derived from an EMBL/GenBank/DDBJ whole genome shotgun (WGS) entry which is preliminary data.</text>
</comment>
<accession>A0A0G1Q7W0</accession>
<dbReference type="SUPFAM" id="SSF46785">
    <property type="entry name" value="Winged helix' DNA-binding domain"/>
    <property type="match status" value="1"/>
</dbReference>
<dbReference type="AlphaFoldDB" id="A0A0G1Q7W0"/>
<dbReference type="EMBL" id="LCMS01000006">
    <property type="protein sequence ID" value="KKU41116.1"/>
    <property type="molecule type" value="Genomic_DNA"/>
</dbReference>
<organism evidence="1 2">
    <name type="scientific">Candidatus Uhrbacteria bacterium GW2011_GWE2_46_68</name>
    <dbReference type="NCBI Taxonomy" id="1618994"/>
    <lineage>
        <taxon>Bacteria</taxon>
        <taxon>Candidatus Uhriibacteriota</taxon>
    </lineage>
</organism>